<proteinExistence type="predicted"/>
<gene>
    <name evidence="1" type="ORF">JOQ06_000601</name>
</gene>
<accession>A0AAD6AGP0</accession>
<reference evidence="1" key="1">
    <citation type="submission" date="2022-11" db="EMBL/GenBank/DDBJ databases">
        <title>Chromosome-level genome of Pogonophryne albipinna.</title>
        <authorList>
            <person name="Jo E."/>
        </authorList>
    </citation>
    <scope>NUCLEOTIDE SEQUENCE</scope>
    <source>
        <strain evidence="1">SGF0006</strain>
        <tissue evidence="1">Muscle</tissue>
    </source>
</reference>
<sequence>QTEEECFTSDPTCVICYTFIYTQHDVTGSQQSLIRRTFIGTQQHRVTRRRADRVPFLPRHLPRPCTLRLKVTPATSHQWNRSS</sequence>
<feature type="non-terminal residue" evidence="1">
    <location>
        <position position="83"/>
    </location>
</feature>
<dbReference type="EMBL" id="JAPTMU010000023">
    <property type="protein sequence ID" value="KAJ4924361.1"/>
    <property type="molecule type" value="Genomic_DNA"/>
</dbReference>
<evidence type="ECO:0000313" key="1">
    <source>
        <dbReference type="EMBL" id="KAJ4924361.1"/>
    </source>
</evidence>
<dbReference type="Proteomes" id="UP001219934">
    <property type="component" value="Unassembled WGS sequence"/>
</dbReference>
<comment type="caution">
    <text evidence="1">The sequence shown here is derived from an EMBL/GenBank/DDBJ whole genome shotgun (WGS) entry which is preliminary data.</text>
</comment>
<organism evidence="1 2">
    <name type="scientific">Pogonophryne albipinna</name>
    <dbReference type="NCBI Taxonomy" id="1090488"/>
    <lineage>
        <taxon>Eukaryota</taxon>
        <taxon>Metazoa</taxon>
        <taxon>Chordata</taxon>
        <taxon>Craniata</taxon>
        <taxon>Vertebrata</taxon>
        <taxon>Euteleostomi</taxon>
        <taxon>Actinopterygii</taxon>
        <taxon>Neopterygii</taxon>
        <taxon>Teleostei</taxon>
        <taxon>Neoteleostei</taxon>
        <taxon>Acanthomorphata</taxon>
        <taxon>Eupercaria</taxon>
        <taxon>Perciformes</taxon>
        <taxon>Notothenioidei</taxon>
        <taxon>Pogonophryne</taxon>
    </lineage>
</organism>
<protein>
    <submittedName>
        <fullName evidence="1">Uncharacterized protein</fullName>
    </submittedName>
</protein>
<keyword evidence="2" id="KW-1185">Reference proteome</keyword>
<dbReference type="AlphaFoldDB" id="A0AAD6AGP0"/>
<evidence type="ECO:0000313" key="2">
    <source>
        <dbReference type="Proteomes" id="UP001219934"/>
    </source>
</evidence>
<name>A0AAD6AGP0_9TELE</name>
<feature type="non-terminal residue" evidence="1">
    <location>
        <position position="1"/>
    </location>
</feature>